<dbReference type="Gene3D" id="3.80.10.10">
    <property type="entry name" value="Ribonuclease Inhibitor"/>
    <property type="match status" value="2"/>
</dbReference>
<dbReference type="eggNOG" id="KOG4308">
    <property type="taxonomic scope" value="Eukaryota"/>
</dbReference>
<reference evidence="4" key="1">
    <citation type="journal article" date="2012" name="Science">
        <title>The Paleozoic origin of enzymatic lignin decomposition reconstructed from 31 fungal genomes.</title>
        <authorList>
            <person name="Floudas D."/>
            <person name="Binder M."/>
            <person name="Riley R."/>
            <person name="Barry K."/>
            <person name="Blanchette R.A."/>
            <person name="Henrissat B."/>
            <person name="Martinez A.T."/>
            <person name="Otillar R."/>
            <person name="Spatafora J.W."/>
            <person name="Yadav J.S."/>
            <person name="Aerts A."/>
            <person name="Benoit I."/>
            <person name="Boyd A."/>
            <person name="Carlson A."/>
            <person name="Copeland A."/>
            <person name="Coutinho P.M."/>
            <person name="de Vries R.P."/>
            <person name="Ferreira P."/>
            <person name="Findley K."/>
            <person name="Foster B."/>
            <person name="Gaskell J."/>
            <person name="Glotzer D."/>
            <person name="Gorecki P."/>
            <person name="Heitman J."/>
            <person name="Hesse C."/>
            <person name="Hori C."/>
            <person name="Igarashi K."/>
            <person name="Jurgens J.A."/>
            <person name="Kallen N."/>
            <person name="Kersten P."/>
            <person name="Kohler A."/>
            <person name="Kuees U."/>
            <person name="Kumar T.K.A."/>
            <person name="Kuo A."/>
            <person name="LaButti K."/>
            <person name="Larrondo L.F."/>
            <person name="Lindquist E."/>
            <person name="Ling A."/>
            <person name="Lombard V."/>
            <person name="Lucas S."/>
            <person name="Lundell T."/>
            <person name="Martin R."/>
            <person name="McLaughlin D.J."/>
            <person name="Morgenstern I."/>
            <person name="Morin E."/>
            <person name="Murat C."/>
            <person name="Nagy L.G."/>
            <person name="Nolan M."/>
            <person name="Ohm R.A."/>
            <person name="Patyshakuliyeva A."/>
            <person name="Rokas A."/>
            <person name="Ruiz-Duenas F.J."/>
            <person name="Sabat G."/>
            <person name="Salamov A."/>
            <person name="Samejima M."/>
            <person name="Schmutz J."/>
            <person name="Slot J.C."/>
            <person name="St John F."/>
            <person name="Stenlid J."/>
            <person name="Sun H."/>
            <person name="Sun S."/>
            <person name="Syed K."/>
            <person name="Tsang A."/>
            <person name="Wiebenga A."/>
            <person name="Young D."/>
            <person name="Pisabarro A."/>
            <person name="Eastwood D.C."/>
            <person name="Martin F."/>
            <person name="Cullen D."/>
            <person name="Grigoriev I.V."/>
            <person name="Hibbett D.S."/>
        </authorList>
    </citation>
    <scope>NUCLEOTIDE SEQUENCE [LARGE SCALE GENOMIC DNA]</scope>
    <source>
        <strain evidence="4">TFB10046</strain>
    </source>
</reference>
<protein>
    <submittedName>
        <fullName evidence="3">DUF924-domain-containing protein</fullName>
    </submittedName>
</protein>
<dbReference type="GO" id="GO:0005737">
    <property type="term" value="C:cytoplasm"/>
    <property type="evidence" value="ECO:0007669"/>
    <property type="project" value="TreeGrafter"/>
</dbReference>
<gene>
    <name evidence="3" type="ORF">AURDEDRAFT_187319</name>
</gene>
<dbReference type="KEGG" id="adl:AURDEDRAFT_187319"/>
<dbReference type="InParanoid" id="J0DC48"/>
<dbReference type="InterPro" id="IPR011990">
    <property type="entry name" value="TPR-like_helical_dom_sf"/>
</dbReference>
<keyword evidence="1" id="KW-0378">Hydrolase</keyword>
<dbReference type="SMART" id="SM00368">
    <property type="entry name" value="LRR_RI"/>
    <property type="match status" value="7"/>
</dbReference>
<evidence type="ECO:0000313" key="4">
    <source>
        <dbReference type="Proteomes" id="UP000006514"/>
    </source>
</evidence>
<dbReference type="InterPro" id="IPR029058">
    <property type="entry name" value="AB_hydrolase_fold"/>
</dbReference>
<dbReference type="InterPro" id="IPR001611">
    <property type="entry name" value="Leu-rich_rpt"/>
</dbReference>
<dbReference type="SUPFAM" id="SSF53474">
    <property type="entry name" value="alpha/beta-Hydrolases"/>
    <property type="match status" value="1"/>
</dbReference>
<dbReference type="Pfam" id="PF03959">
    <property type="entry name" value="FSH1"/>
    <property type="match status" value="1"/>
</dbReference>
<dbReference type="InterPro" id="IPR010323">
    <property type="entry name" value="DUF924"/>
</dbReference>
<dbReference type="OrthoDB" id="2094269at2759"/>
<dbReference type="Proteomes" id="UP000006514">
    <property type="component" value="Unassembled WGS sequence"/>
</dbReference>
<dbReference type="PANTHER" id="PTHR48070">
    <property type="entry name" value="ESTERASE OVCA2"/>
    <property type="match status" value="1"/>
</dbReference>
<dbReference type="EMBL" id="JH687812">
    <property type="protein sequence ID" value="EJD39587.1"/>
    <property type="molecule type" value="Genomic_DNA"/>
</dbReference>
<feature type="domain" description="Serine hydrolase" evidence="2">
    <location>
        <begin position="224"/>
        <end position="426"/>
    </location>
</feature>
<dbReference type="Gene3D" id="1.25.40.10">
    <property type="entry name" value="Tetratricopeptide repeat domain"/>
    <property type="match status" value="1"/>
</dbReference>
<dbReference type="PANTHER" id="PTHR48070:SF6">
    <property type="entry name" value="ESTERASE OVCA2"/>
    <property type="match status" value="1"/>
</dbReference>
<dbReference type="eggNOG" id="KOG2551">
    <property type="taxonomic scope" value="Eukaryota"/>
</dbReference>
<proteinExistence type="predicted"/>
<dbReference type="InterPro" id="IPR050593">
    <property type="entry name" value="LovG"/>
</dbReference>
<keyword evidence="4" id="KW-1185">Reference proteome</keyword>
<dbReference type="Gene3D" id="3.40.50.1820">
    <property type="entry name" value="alpha/beta hydrolase"/>
    <property type="match status" value="1"/>
</dbReference>
<dbReference type="GO" id="GO:0016787">
    <property type="term" value="F:hydrolase activity"/>
    <property type="evidence" value="ECO:0007669"/>
    <property type="project" value="UniProtKB-KW"/>
</dbReference>
<evidence type="ECO:0000313" key="3">
    <source>
        <dbReference type="EMBL" id="EJD39587.1"/>
    </source>
</evidence>
<dbReference type="AlphaFoldDB" id="J0DC48"/>
<dbReference type="SUPFAM" id="SSF52047">
    <property type="entry name" value="RNI-like"/>
    <property type="match status" value="1"/>
</dbReference>
<dbReference type="Gene3D" id="1.20.58.320">
    <property type="entry name" value="TPR-like"/>
    <property type="match status" value="1"/>
</dbReference>
<sequence length="1157" mass="126584">MSTAADDVNKVLDFWFGHQKDHYTLNSKLWFFAAPAKDAEVKEVFEPIHERLARDANARKEWLAQPKGAIALVILFDQMPRNMFRGTPESFATDALALPVALQIASQPDQRALWPNERLFAYMCMVHAEDLELARRSEKLVHTLALDYAHTKTTYKGHLRSWREHIEALERFGRYPHRNGLLGRESTPDELAYLELAKSRWVRSVIASKPSTPAVGKTSTPAQKPMRILVLHGFRQNAHIMRRAIKKLAASLRAHGHSLHFIESPQTYKVGFSPDGKTDVVHDTWNDAGTHQKAWWNANDDGSVYAGADKTLKFIEEVWRKEGGFDGVLGFSQGATLIGILASLPKPNPISFRFAVNISGYPSRASAHKEWQSTKIDGIASLNLYGVRDEHLGTPEQMKAKTYALAALFNDAKIVEHAGGHFTPSYWPFEEIERFILAQGTSIAPLTDPGELEGVAAKMEASLLAESRYPGAPFVPLGLSPAVRQAILDAGLPHLLDGERTSPLKAEDFVRLLQTAPRHLDDLLVVAHAFRSKRASEHEGDTVFAACWLALYELDPTYMLRQLPLVPKFCEWVDLQAVAVANHERHPWTLPQRGVTPGAVNALHAAVVTLFADQLARDRDILLEQDAEGGEDAVDLSAAAHGAPRTRSRPDTVCRLAREIALTLRPVPGADALSQQEYDRAKLTSYIGYAKLCGVLRQVWARSHSTTHAVTDTEKAMGVLSDADRAAILAAPPNEFVVHPTEVPVVPCSAQDLAPLLRGLRENATPLQEHVKFARGTIIRERKVLDLCKQVVGPDGVGPLLDAMKGYESITGLLLGNNITGSKGAQEIAAYIRDPTSRITTWYIAGNQFNAADISLVCDALSKDRKVKALWLKRNPLLPAGTLHVASMLRVNTTLQTLDLANCGLLDDGAAHLFAALAHNRTLKHLYLNANGLTPRSAALIGDHLARGSVLEALHLNCNPFGDAGVRELARGLALDTSLLRLALGSVSMGSAGADALIDALVPGAQRQAAHPRLSYLSIGFMKGTYVFNGVGNCIRDAGAAAVAARLLPALPTLRGLDLCHNQIGPAGLAAIVRALDDRRNTTLCDLLSQQFGQPGSFAIDARLKALLHENLVRWGREHLHGEGDVVAWEAAGSKLLRAVECPDYVEDILSVYRTKE</sequence>
<evidence type="ECO:0000256" key="1">
    <source>
        <dbReference type="ARBA" id="ARBA00022801"/>
    </source>
</evidence>
<dbReference type="GO" id="GO:0005634">
    <property type="term" value="C:nucleus"/>
    <property type="evidence" value="ECO:0007669"/>
    <property type="project" value="TreeGrafter"/>
</dbReference>
<organism evidence="3 4">
    <name type="scientific">Auricularia subglabra (strain TFB-10046 / SS5)</name>
    <name type="common">White-rot fungus</name>
    <name type="synonym">Auricularia delicata (strain TFB10046)</name>
    <dbReference type="NCBI Taxonomy" id="717982"/>
    <lineage>
        <taxon>Eukaryota</taxon>
        <taxon>Fungi</taxon>
        <taxon>Dikarya</taxon>
        <taxon>Basidiomycota</taxon>
        <taxon>Agaricomycotina</taxon>
        <taxon>Agaricomycetes</taxon>
        <taxon>Auriculariales</taxon>
        <taxon>Auriculariaceae</taxon>
        <taxon>Auricularia</taxon>
    </lineage>
</organism>
<evidence type="ECO:0000259" key="2">
    <source>
        <dbReference type="Pfam" id="PF03959"/>
    </source>
</evidence>
<dbReference type="InterPro" id="IPR005645">
    <property type="entry name" value="FSH-like_dom"/>
</dbReference>
<dbReference type="Pfam" id="PF06041">
    <property type="entry name" value="DUF924"/>
    <property type="match status" value="1"/>
</dbReference>
<dbReference type="SUPFAM" id="SSF48452">
    <property type="entry name" value="TPR-like"/>
    <property type="match status" value="1"/>
</dbReference>
<name>J0DC48_AURST</name>
<dbReference type="InterPro" id="IPR032675">
    <property type="entry name" value="LRR_dom_sf"/>
</dbReference>
<accession>J0DC48</accession>
<dbReference type="Pfam" id="PF13516">
    <property type="entry name" value="LRR_6"/>
    <property type="match status" value="3"/>
</dbReference>